<accession>A0A0B6SBB3</accession>
<organism evidence="1 2">
    <name type="scientific">Burkholderia plantarii</name>
    <dbReference type="NCBI Taxonomy" id="41899"/>
    <lineage>
        <taxon>Bacteria</taxon>
        <taxon>Pseudomonadati</taxon>
        <taxon>Pseudomonadota</taxon>
        <taxon>Betaproteobacteria</taxon>
        <taxon>Burkholderiales</taxon>
        <taxon>Burkholderiaceae</taxon>
        <taxon>Burkholderia</taxon>
    </lineage>
</organism>
<evidence type="ECO:0000313" key="2">
    <source>
        <dbReference type="Proteomes" id="UP000031838"/>
    </source>
</evidence>
<dbReference type="OrthoDB" id="9182640at2"/>
<evidence type="ECO:0000313" key="1">
    <source>
        <dbReference type="EMBL" id="AJK49556.1"/>
    </source>
</evidence>
<name>A0A0B6SBB3_BURPL</name>
<proteinExistence type="predicted"/>
<dbReference type="EMBL" id="CP002581">
    <property type="protein sequence ID" value="AJK49556.1"/>
    <property type="molecule type" value="Genomic_DNA"/>
</dbReference>
<dbReference type="KEGG" id="bgp:BGL_2c14890"/>
<reference evidence="1 2" key="2">
    <citation type="journal article" date="2016" name="Appl. Microbiol. Biotechnol.">
        <title>Mutations improving production and secretion of extracellular lipase by Burkholderia glumae PG1.</title>
        <authorList>
            <person name="Knapp A."/>
            <person name="Voget S."/>
            <person name="Gao R."/>
            <person name="Zaburannyi N."/>
            <person name="Krysciak D."/>
            <person name="Breuer M."/>
            <person name="Hauer B."/>
            <person name="Streit W.R."/>
            <person name="Muller R."/>
            <person name="Daniel R."/>
            <person name="Jaeger K.E."/>
        </authorList>
    </citation>
    <scope>NUCLEOTIDE SEQUENCE [LARGE SCALE GENOMIC DNA]</scope>
    <source>
        <strain evidence="1 2">PG1</strain>
    </source>
</reference>
<dbReference type="AlphaFoldDB" id="A0A0B6SBB3"/>
<dbReference type="HOGENOM" id="CLU_1406399_0_0_4"/>
<sequence>MPNWVITEHSNPQDKVVGYQNVLQAMRTFVRTGGALAWDMINVYRAPIVPNAPVTTLHFANNNFQVDQINGNVINYNYPANMPTFYASTFPDAFPVAPTAVDQSQKTQLLFLFVEAARSQVIQDKFEAAFKSSGQVPLTDLAVLAKCYDHTCQTVGINTAHPQRPLTCADYRRYAATLPERTPDRVTIERICP</sequence>
<protein>
    <submittedName>
        <fullName evidence="1">Uncharacterized protein</fullName>
    </submittedName>
</protein>
<keyword evidence="2" id="KW-1185">Reference proteome</keyword>
<gene>
    <name evidence="1" type="ORF">BGL_2c14890</name>
</gene>
<reference evidence="2" key="1">
    <citation type="submission" date="2011-03" db="EMBL/GenBank/DDBJ databases">
        <authorList>
            <person name="Voget S."/>
            <person name="Streit W.R."/>
            <person name="Jaeger K.E."/>
            <person name="Daniel R."/>
        </authorList>
    </citation>
    <scope>NUCLEOTIDE SEQUENCE [LARGE SCALE GENOMIC DNA]</scope>
    <source>
        <strain evidence="2">PG1</strain>
    </source>
</reference>
<dbReference type="RefSeq" id="WP_042627979.1">
    <property type="nucleotide sequence ID" value="NZ_BSTO01000001.1"/>
</dbReference>
<dbReference type="Proteomes" id="UP000031838">
    <property type="component" value="Chromosome 2"/>
</dbReference>